<reference evidence="1 2" key="1">
    <citation type="submission" date="2019-07" db="EMBL/GenBank/DDBJ databases">
        <title>WGS assembly of Gossypium mustelinum.</title>
        <authorList>
            <person name="Chen Z.J."/>
            <person name="Sreedasyam A."/>
            <person name="Ando A."/>
            <person name="Song Q."/>
            <person name="De L."/>
            <person name="Hulse-Kemp A."/>
            <person name="Ding M."/>
            <person name="Ye W."/>
            <person name="Kirkbride R."/>
            <person name="Jenkins J."/>
            <person name="Plott C."/>
            <person name="Lovell J."/>
            <person name="Lin Y.-M."/>
            <person name="Vaughn R."/>
            <person name="Liu B."/>
            <person name="Li W."/>
            <person name="Simpson S."/>
            <person name="Scheffler B."/>
            <person name="Saski C."/>
            <person name="Grover C."/>
            <person name="Hu G."/>
            <person name="Conover J."/>
            <person name="Carlson J."/>
            <person name="Shu S."/>
            <person name="Boston L."/>
            <person name="Williams M."/>
            <person name="Peterson D."/>
            <person name="Mcgee K."/>
            <person name="Jones D."/>
            <person name="Wendel J."/>
            <person name="Stelly D."/>
            <person name="Grimwood J."/>
            <person name="Schmutz J."/>
        </authorList>
    </citation>
    <scope>NUCLEOTIDE SEQUENCE [LARGE SCALE GENOMIC DNA]</scope>
    <source>
        <strain evidence="1">1408120.09</strain>
    </source>
</reference>
<organism evidence="1 2">
    <name type="scientific">Gossypium mustelinum</name>
    <name type="common">Cotton</name>
    <name type="synonym">Gossypium caicoense</name>
    <dbReference type="NCBI Taxonomy" id="34275"/>
    <lineage>
        <taxon>Eukaryota</taxon>
        <taxon>Viridiplantae</taxon>
        <taxon>Streptophyta</taxon>
        <taxon>Embryophyta</taxon>
        <taxon>Tracheophyta</taxon>
        <taxon>Spermatophyta</taxon>
        <taxon>Magnoliopsida</taxon>
        <taxon>eudicotyledons</taxon>
        <taxon>Gunneridae</taxon>
        <taxon>Pentapetalae</taxon>
        <taxon>rosids</taxon>
        <taxon>malvids</taxon>
        <taxon>Malvales</taxon>
        <taxon>Malvaceae</taxon>
        <taxon>Malvoideae</taxon>
        <taxon>Gossypium</taxon>
    </lineage>
</organism>
<accession>A0A5D2U8C1</accession>
<gene>
    <name evidence="1" type="ORF">E1A91_D07G107800v1</name>
</gene>
<evidence type="ECO:0000313" key="1">
    <source>
        <dbReference type="EMBL" id="TYI73105.1"/>
    </source>
</evidence>
<dbReference type="AlphaFoldDB" id="A0A5D2U8C1"/>
<protein>
    <submittedName>
        <fullName evidence="1">Uncharacterized protein</fullName>
    </submittedName>
</protein>
<sequence>MKEFVRLFEELIENEFEPWEREKKFQNKPLKFYPIDMVRKTLVPLQLCWSMFFLFI</sequence>
<proteinExistence type="predicted"/>
<dbReference type="Proteomes" id="UP000323597">
    <property type="component" value="Chromosome D07"/>
</dbReference>
<dbReference type="EMBL" id="CM017655">
    <property type="protein sequence ID" value="TYI73105.1"/>
    <property type="molecule type" value="Genomic_DNA"/>
</dbReference>
<keyword evidence="2" id="KW-1185">Reference proteome</keyword>
<evidence type="ECO:0000313" key="2">
    <source>
        <dbReference type="Proteomes" id="UP000323597"/>
    </source>
</evidence>
<name>A0A5D2U8C1_GOSMU</name>